<keyword evidence="12" id="KW-1185">Reference proteome</keyword>
<evidence type="ECO:0000256" key="3">
    <source>
        <dbReference type="ARBA" id="ARBA00012054"/>
    </source>
</evidence>
<dbReference type="Pfam" id="PF13671">
    <property type="entry name" value="AAA_33"/>
    <property type="match status" value="1"/>
</dbReference>
<keyword evidence="6 10" id="KW-0418">Kinase</keyword>
<evidence type="ECO:0000256" key="5">
    <source>
        <dbReference type="ARBA" id="ARBA00022741"/>
    </source>
</evidence>
<comment type="similarity">
    <text evidence="2 10">Belongs to the gluconokinase GntK/GntV family.</text>
</comment>
<evidence type="ECO:0000256" key="9">
    <source>
        <dbReference type="ARBA" id="ARBA00048090"/>
    </source>
</evidence>
<evidence type="ECO:0000256" key="4">
    <source>
        <dbReference type="ARBA" id="ARBA00022679"/>
    </source>
</evidence>
<dbReference type="InterPro" id="IPR027417">
    <property type="entry name" value="P-loop_NTPase"/>
</dbReference>
<evidence type="ECO:0000256" key="10">
    <source>
        <dbReference type="RuleBase" id="RU363066"/>
    </source>
</evidence>
<keyword evidence="8" id="KW-0311">Gluconate utilization</keyword>
<sequence>MHFVFMGVSGSGKSTVAMRVAERLGLPYAEADVFHPEANIGKMSSGTPLTDADRTPWLESLAAWIAEQERTGASTVMACSALKRAYRDILRTGAPGVCFVHLDGSTELIASRLRERSGHFMPTGLLTSQAATLEPLAPDEDGVTIDIAPSAEEITEEAVRIVTEALGTARR</sequence>
<dbReference type="SUPFAM" id="SSF52540">
    <property type="entry name" value="P-loop containing nucleoside triphosphate hydrolases"/>
    <property type="match status" value="1"/>
</dbReference>
<keyword evidence="4 10" id="KW-0808">Transferase</keyword>
<dbReference type="RefSeq" id="WP_179642586.1">
    <property type="nucleotide sequence ID" value="NZ_BAAAYY010000022.1"/>
</dbReference>
<reference evidence="11 12" key="1">
    <citation type="submission" date="2020-07" db="EMBL/GenBank/DDBJ databases">
        <title>Sequencing the genomes of 1000 actinobacteria strains.</title>
        <authorList>
            <person name="Klenk H.-P."/>
        </authorList>
    </citation>
    <scope>NUCLEOTIDE SEQUENCE [LARGE SCALE GENOMIC DNA]</scope>
    <source>
        <strain evidence="11 12">CXB654</strain>
    </source>
</reference>
<accession>A0A852TR66</accession>
<evidence type="ECO:0000256" key="7">
    <source>
        <dbReference type="ARBA" id="ARBA00022840"/>
    </source>
</evidence>
<keyword evidence="7 10" id="KW-0067">ATP-binding</keyword>
<gene>
    <name evidence="11" type="ORF">HDA32_001609</name>
</gene>
<comment type="pathway">
    <text evidence="1">Carbohydrate acid metabolism.</text>
</comment>
<proteinExistence type="inferred from homology"/>
<evidence type="ECO:0000313" key="11">
    <source>
        <dbReference type="EMBL" id="NYE46489.1"/>
    </source>
</evidence>
<dbReference type="GO" id="GO:0005524">
    <property type="term" value="F:ATP binding"/>
    <property type="evidence" value="ECO:0007669"/>
    <property type="project" value="UniProtKB-KW"/>
</dbReference>
<evidence type="ECO:0000313" key="12">
    <source>
        <dbReference type="Proteomes" id="UP000589036"/>
    </source>
</evidence>
<dbReference type="AlphaFoldDB" id="A0A852TR66"/>
<evidence type="ECO:0000256" key="1">
    <source>
        <dbReference type="ARBA" id="ARBA00004761"/>
    </source>
</evidence>
<name>A0A852TR66_9ACTN</name>
<comment type="caution">
    <text evidence="11">The sequence shown here is derived from an EMBL/GenBank/DDBJ whole genome shotgun (WGS) entry which is preliminary data.</text>
</comment>
<evidence type="ECO:0000256" key="2">
    <source>
        <dbReference type="ARBA" id="ARBA00008420"/>
    </source>
</evidence>
<comment type="catalytic activity">
    <reaction evidence="9 10">
        <text>D-gluconate + ATP = 6-phospho-D-gluconate + ADP + H(+)</text>
        <dbReference type="Rhea" id="RHEA:19433"/>
        <dbReference type="ChEBI" id="CHEBI:15378"/>
        <dbReference type="ChEBI" id="CHEBI:18391"/>
        <dbReference type="ChEBI" id="CHEBI:30616"/>
        <dbReference type="ChEBI" id="CHEBI:58759"/>
        <dbReference type="ChEBI" id="CHEBI:456216"/>
        <dbReference type="EC" id="2.7.1.12"/>
    </reaction>
</comment>
<dbReference type="InterPro" id="IPR006001">
    <property type="entry name" value="Therm_gnt_kin"/>
</dbReference>
<evidence type="ECO:0000256" key="6">
    <source>
        <dbReference type="ARBA" id="ARBA00022777"/>
    </source>
</evidence>
<dbReference type="EC" id="2.7.1.12" evidence="3 10"/>
<dbReference type="NCBIfam" id="TIGR01313">
    <property type="entry name" value="therm_gnt_kin"/>
    <property type="match status" value="1"/>
</dbReference>
<dbReference type="CDD" id="cd02021">
    <property type="entry name" value="GntK"/>
    <property type="match status" value="1"/>
</dbReference>
<organism evidence="11 12">
    <name type="scientific">Spinactinospora alkalitolerans</name>
    <dbReference type="NCBI Taxonomy" id="687207"/>
    <lineage>
        <taxon>Bacteria</taxon>
        <taxon>Bacillati</taxon>
        <taxon>Actinomycetota</taxon>
        <taxon>Actinomycetes</taxon>
        <taxon>Streptosporangiales</taxon>
        <taxon>Nocardiopsidaceae</taxon>
        <taxon>Spinactinospora</taxon>
    </lineage>
</organism>
<dbReference type="Gene3D" id="3.40.50.300">
    <property type="entry name" value="P-loop containing nucleotide triphosphate hydrolases"/>
    <property type="match status" value="1"/>
</dbReference>
<evidence type="ECO:0000256" key="8">
    <source>
        <dbReference type="ARBA" id="ARBA00023064"/>
    </source>
</evidence>
<dbReference type="EMBL" id="JACCCC010000001">
    <property type="protein sequence ID" value="NYE46489.1"/>
    <property type="molecule type" value="Genomic_DNA"/>
</dbReference>
<dbReference type="PANTHER" id="PTHR43442:SF3">
    <property type="entry name" value="GLUCONOKINASE-RELATED"/>
    <property type="match status" value="1"/>
</dbReference>
<dbReference type="Proteomes" id="UP000589036">
    <property type="component" value="Unassembled WGS sequence"/>
</dbReference>
<keyword evidence="5 10" id="KW-0547">Nucleotide-binding</keyword>
<dbReference type="GO" id="GO:0019521">
    <property type="term" value="P:D-gluconate metabolic process"/>
    <property type="evidence" value="ECO:0007669"/>
    <property type="project" value="UniProtKB-KW"/>
</dbReference>
<dbReference type="GO" id="GO:0005737">
    <property type="term" value="C:cytoplasm"/>
    <property type="evidence" value="ECO:0007669"/>
    <property type="project" value="TreeGrafter"/>
</dbReference>
<protein>
    <recommendedName>
        <fullName evidence="3 10">Gluconokinase</fullName>
        <ecNumber evidence="3 10">2.7.1.12</ecNumber>
    </recommendedName>
</protein>
<dbReference type="FunFam" id="3.40.50.300:FF:000522">
    <property type="entry name" value="Gluconokinase"/>
    <property type="match status" value="1"/>
</dbReference>
<dbReference type="PANTHER" id="PTHR43442">
    <property type="entry name" value="GLUCONOKINASE-RELATED"/>
    <property type="match status" value="1"/>
</dbReference>
<dbReference type="GO" id="GO:0046316">
    <property type="term" value="F:gluconokinase activity"/>
    <property type="evidence" value="ECO:0007669"/>
    <property type="project" value="UniProtKB-EC"/>
</dbReference>